<dbReference type="RefSeq" id="WP_043344095.1">
    <property type="nucleotide sequence ID" value="NZ_CP010536.1"/>
</dbReference>
<feature type="transmembrane region" description="Helical" evidence="1">
    <location>
        <begin position="740"/>
        <end position="763"/>
    </location>
</feature>
<keyword evidence="1" id="KW-0812">Transmembrane</keyword>
<dbReference type="CDD" id="cd20707">
    <property type="entry name" value="MIX_III"/>
    <property type="match status" value="1"/>
</dbReference>
<dbReference type="KEGG" id="cbw:RR42_m0730"/>
<gene>
    <name evidence="3" type="ORF">RR42_m0730</name>
</gene>
<dbReference type="NCBIfam" id="NF041559">
    <property type="entry name" value="BTH_I2691_fam"/>
    <property type="match status" value="1"/>
</dbReference>
<proteinExistence type="predicted"/>
<keyword evidence="1" id="KW-1133">Transmembrane helix</keyword>
<feature type="domain" description="Toxin VasX N-terminal region" evidence="2">
    <location>
        <begin position="4"/>
        <end position="160"/>
    </location>
</feature>
<dbReference type="Proteomes" id="UP000031843">
    <property type="component" value="Chromosome main"/>
</dbReference>
<sequence>MKGCKFCDKSGLAIYPVRYGIAPETSTVPEPTGPFAQWITAVPVAPAKYVLRRLRASYLYCWNEADKAQPLKGYMVLPEGYLYEFDPRKPAPSAEEAKFNCEQAGHAAIAMCITVPRAEQATKVWLGVSDTEWTAATIERHRDAAYRDRHMRVLDVQKWLTTQNHQHAERIAQLDKRVADFYLTNRTKPASFDFAPWPWHPVDDQYAALCERTAVLEGVKPAQSKALFLALPDPAGIAQELSFLMQYELRRFNSRPDWAREVTVNAAILGMKEAVEHSAELAELTAAENLKAQAYGNESGAMALENVIDYVGGTQLAQRRVERIETGYEVTAEGLKKVKDQAWGPYLGKYNEPARASFDKRYKEALGKFDQRMILPLAKAHAAWLKNSRTTHYFTCNFDTADLASGFDYESVLTRMIMGTEDKQPCSLLYQEWLDGDISDPKNHLLRALGVNSDALINKLKEGVAGSPDLAALPWDSLMDSYKRLVEGAEKLFGQTVEQKAGADNLARLVMYIAGSGAAFLGRGLDKAAGKSWMTLVATLGVRIGRPIVVVDVVGTKKKFREQILRGMLRLQSGAGGKPAYSDNQIKKAVADEMRLLQIKGEVREGTFKGRFLVVVDGAHLERMPAGLKPAERAKWAAKSIRTLEQYESSLAARFRLAVTSGIRLGAVMALIQVAGLSKAIGDEEKASGWEKSEKGWRMRAAGAALAATIVDVTEKVLEKTSWGRTPLGRLLLMRPLANVTWIGLAGRVFGGGAAAIVAVWDSVNAIEQLRQKNFGLVALYAFSAGTGGFLAFAAMGALSGPFVILALVAFFALQVIIGLVVDNKLQEWLKRCVWGEFQSKGLENAFQTGHQEMRELQKALG</sequence>
<dbReference type="OrthoDB" id="8664525at2"/>
<keyword evidence="4" id="KW-1185">Reference proteome</keyword>
<evidence type="ECO:0000313" key="4">
    <source>
        <dbReference type="Proteomes" id="UP000031843"/>
    </source>
</evidence>
<organism evidence="3 4">
    <name type="scientific">Cupriavidus basilensis</name>
    <dbReference type="NCBI Taxonomy" id="68895"/>
    <lineage>
        <taxon>Bacteria</taxon>
        <taxon>Pseudomonadati</taxon>
        <taxon>Pseudomonadota</taxon>
        <taxon>Betaproteobacteria</taxon>
        <taxon>Burkholderiales</taxon>
        <taxon>Burkholderiaceae</taxon>
        <taxon>Cupriavidus</taxon>
    </lineage>
</organism>
<evidence type="ECO:0000256" key="1">
    <source>
        <dbReference type="SAM" id="Phobius"/>
    </source>
</evidence>
<dbReference type="STRING" id="68895.RR42_m0730"/>
<name>A0A0C4Y016_9BURK</name>
<keyword evidence="1" id="KW-0472">Membrane</keyword>
<evidence type="ECO:0000313" key="3">
    <source>
        <dbReference type="EMBL" id="AJG18142.1"/>
    </source>
</evidence>
<dbReference type="AlphaFoldDB" id="A0A0C4Y016"/>
<reference evidence="3 4" key="1">
    <citation type="journal article" date="2015" name="Genome Announc.">
        <title>Complete Genome Sequence of Cupriavidus basilensis 4G11, Isolated from the Oak Ridge Field Research Center Site.</title>
        <authorList>
            <person name="Ray J."/>
            <person name="Waters R.J."/>
            <person name="Skerker J.M."/>
            <person name="Kuehl J.V."/>
            <person name="Price M.N."/>
            <person name="Huang J."/>
            <person name="Chakraborty R."/>
            <person name="Arkin A.P."/>
            <person name="Deutschbauer A."/>
        </authorList>
    </citation>
    <scope>NUCLEOTIDE SEQUENCE [LARGE SCALE GENOMIC DNA]</scope>
    <source>
        <strain evidence="3">4G11</strain>
    </source>
</reference>
<evidence type="ECO:0000259" key="2">
    <source>
        <dbReference type="Pfam" id="PF20249"/>
    </source>
</evidence>
<dbReference type="InterPro" id="IPR046864">
    <property type="entry name" value="VasX_N"/>
</dbReference>
<protein>
    <recommendedName>
        <fullName evidence="2">Toxin VasX N-terminal region domain-containing protein</fullName>
    </recommendedName>
</protein>
<dbReference type="EMBL" id="CP010536">
    <property type="protein sequence ID" value="AJG18142.1"/>
    <property type="molecule type" value="Genomic_DNA"/>
</dbReference>
<feature type="transmembrane region" description="Helical" evidence="1">
    <location>
        <begin position="803"/>
        <end position="822"/>
    </location>
</feature>
<dbReference type="Pfam" id="PF20249">
    <property type="entry name" value="VasX_N"/>
    <property type="match status" value="1"/>
</dbReference>
<accession>A0A0C4Y016</accession>
<dbReference type="InterPro" id="IPR048126">
    <property type="entry name" value="Toxin_VasX"/>
</dbReference>
<feature type="transmembrane region" description="Helical" evidence="1">
    <location>
        <begin position="775"/>
        <end position="797"/>
    </location>
</feature>